<comment type="caution">
    <text evidence="1">The sequence shown here is derived from an EMBL/GenBank/DDBJ whole genome shotgun (WGS) entry which is preliminary data.</text>
</comment>
<protein>
    <submittedName>
        <fullName evidence="1">Uncharacterized protein</fullName>
    </submittedName>
</protein>
<gene>
    <name evidence="1" type="ORF">CRHIZ90672A_00005865</name>
</gene>
<organism evidence="1 2">
    <name type="scientific">Clonostachys rhizophaga</name>
    <dbReference type="NCBI Taxonomy" id="160324"/>
    <lineage>
        <taxon>Eukaryota</taxon>
        <taxon>Fungi</taxon>
        <taxon>Dikarya</taxon>
        <taxon>Ascomycota</taxon>
        <taxon>Pezizomycotina</taxon>
        <taxon>Sordariomycetes</taxon>
        <taxon>Hypocreomycetidae</taxon>
        <taxon>Hypocreales</taxon>
        <taxon>Bionectriaceae</taxon>
        <taxon>Clonostachys</taxon>
    </lineage>
</organism>
<dbReference type="EMBL" id="CABFNQ020000762">
    <property type="protein sequence ID" value="CAH0040269.1"/>
    <property type="molecule type" value="Genomic_DNA"/>
</dbReference>
<dbReference type="AlphaFoldDB" id="A0A9N9YXQ0"/>
<evidence type="ECO:0000313" key="1">
    <source>
        <dbReference type="EMBL" id="CAH0040269.1"/>
    </source>
</evidence>
<dbReference type="Proteomes" id="UP000696573">
    <property type="component" value="Unassembled WGS sequence"/>
</dbReference>
<evidence type="ECO:0000313" key="2">
    <source>
        <dbReference type="Proteomes" id="UP000696573"/>
    </source>
</evidence>
<accession>A0A9N9YXQ0</accession>
<keyword evidence="2" id="KW-1185">Reference proteome</keyword>
<reference evidence="1" key="1">
    <citation type="submission" date="2021-10" db="EMBL/GenBank/DDBJ databases">
        <authorList>
            <person name="Piombo E."/>
        </authorList>
    </citation>
    <scope>NUCLEOTIDE SEQUENCE</scope>
</reference>
<name>A0A9N9YXQ0_9HYPO</name>
<proteinExistence type="predicted"/>
<dbReference type="OrthoDB" id="5125099at2759"/>
<sequence>MSSSSFSNAWSVPDSIVEWKNGDDGKMNAYVSASNVSSRQLKSYLDSNYPGQYSVQLKRDQFRITVPRS</sequence>